<evidence type="ECO:0000313" key="4">
    <source>
        <dbReference type="EMBL" id="CAF4043411.1"/>
    </source>
</evidence>
<dbReference type="Proteomes" id="UP000682733">
    <property type="component" value="Unassembled WGS sequence"/>
</dbReference>
<dbReference type="PANTHER" id="PTHR35754">
    <property type="entry name" value="ATP SYNTHASE SUBUNIT B"/>
    <property type="match status" value="1"/>
</dbReference>
<dbReference type="PANTHER" id="PTHR35754:SF2">
    <property type="entry name" value="ATP SYNTHASE SUBUNIT B"/>
    <property type="match status" value="1"/>
</dbReference>
<evidence type="ECO:0000313" key="5">
    <source>
        <dbReference type="Proteomes" id="UP000663829"/>
    </source>
</evidence>
<dbReference type="AlphaFoldDB" id="A0A815AY39"/>
<keyword evidence="5" id="KW-1185">Reference proteome</keyword>
<dbReference type="OrthoDB" id="511315at2759"/>
<protein>
    <submittedName>
        <fullName evidence="2">Uncharacterized protein</fullName>
    </submittedName>
</protein>
<accession>A0A815AY39</accession>
<dbReference type="Proteomes" id="UP000663829">
    <property type="component" value="Unassembled WGS sequence"/>
</dbReference>
<organism evidence="2 5">
    <name type="scientific">Didymodactylos carnosus</name>
    <dbReference type="NCBI Taxonomy" id="1234261"/>
    <lineage>
        <taxon>Eukaryota</taxon>
        <taxon>Metazoa</taxon>
        <taxon>Spiralia</taxon>
        <taxon>Gnathifera</taxon>
        <taxon>Rotifera</taxon>
        <taxon>Eurotatoria</taxon>
        <taxon>Bdelloidea</taxon>
        <taxon>Philodinida</taxon>
        <taxon>Philodinidae</taxon>
        <taxon>Didymodactylos</taxon>
    </lineage>
</organism>
<evidence type="ECO:0000313" key="2">
    <source>
        <dbReference type="EMBL" id="CAF1263557.1"/>
    </source>
</evidence>
<evidence type="ECO:0000313" key="1">
    <source>
        <dbReference type="EMBL" id="CAF1097259.1"/>
    </source>
</evidence>
<name>A0A815AY39_9BILA</name>
<dbReference type="Proteomes" id="UP000677228">
    <property type="component" value="Unassembled WGS sequence"/>
</dbReference>
<reference evidence="2" key="1">
    <citation type="submission" date="2021-02" db="EMBL/GenBank/DDBJ databases">
        <authorList>
            <person name="Nowell W R."/>
        </authorList>
    </citation>
    <scope>NUCLEOTIDE SEQUENCE</scope>
</reference>
<dbReference type="EMBL" id="CAJNOQ010010881">
    <property type="protein sequence ID" value="CAF1263557.1"/>
    <property type="molecule type" value="Genomic_DNA"/>
</dbReference>
<dbReference type="Proteomes" id="UP000681722">
    <property type="component" value="Unassembled WGS sequence"/>
</dbReference>
<dbReference type="EMBL" id="CAJOBC010019779">
    <property type="protein sequence ID" value="CAF4043411.1"/>
    <property type="molecule type" value="Genomic_DNA"/>
</dbReference>
<comment type="caution">
    <text evidence="2">The sequence shown here is derived from an EMBL/GenBank/DDBJ whole genome shotgun (WGS) entry which is preliminary data.</text>
</comment>
<evidence type="ECO:0000313" key="3">
    <source>
        <dbReference type="EMBL" id="CAF3858748.1"/>
    </source>
</evidence>
<gene>
    <name evidence="2" type="ORF">GPM918_LOCUS26729</name>
    <name evidence="1" type="ORF">OVA965_LOCUS19115</name>
    <name evidence="4" type="ORF">SRO942_LOCUS26931</name>
    <name evidence="3" type="ORF">TMI583_LOCUS19128</name>
</gene>
<dbReference type="EMBL" id="CAJOBA010009760">
    <property type="protein sequence ID" value="CAF3858748.1"/>
    <property type="molecule type" value="Genomic_DNA"/>
</dbReference>
<sequence>MKELFKKIVSTLYRLRSKQILNQGYSATTLRNKLNPDHNVVLSFHGLRKARRVLEYISCQYMYYHNLEPKDFMTYMDILTFVESAIYLIDEVNEEADENEKRFKFDFSNKNILSDNEFFDNVNRNYQLSTLFYFLKNHNFYDNYVHRQLHDALLYYKLEQYCVSSFTESNSNNPLNEDLVQKCNSLRSFDIRLLDLILYKLTNQPYDDELLKCLYYREIMHESAEDLMSYEQDILKNTFNIYRMYAHLYPNNSELYFNKYIRILADQYKNIFNYLLLQNPQLMKQHQQLDERNPSGLIYKEIKPNEFDVTENWIRPKCIYDEYTWKKDYYCGLQAKHI</sequence>
<dbReference type="EMBL" id="CAJNOK010009742">
    <property type="protein sequence ID" value="CAF1097259.1"/>
    <property type="molecule type" value="Genomic_DNA"/>
</dbReference>
<proteinExistence type="predicted"/>